<dbReference type="PANTHER" id="PTHR47966">
    <property type="entry name" value="BETA-SITE APP-CLEAVING ENZYME, ISOFORM A-RELATED"/>
    <property type="match status" value="1"/>
</dbReference>
<accession>A0A4Y9Y4U1</accession>
<evidence type="ECO:0000256" key="2">
    <source>
        <dbReference type="SAM" id="MobiDB-lite"/>
    </source>
</evidence>
<dbReference type="EMBL" id="SEOQ01000797">
    <property type="protein sequence ID" value="TFY56813.1"/>
    <property type="molecule type" value="Genomic_DNA"/>
</dbReference>
<dbReference type="InterPro" id="IPR033121">
    <property type="entry name" value="PEPTIDASE_A1"/>
</dbReference>
<gene>
    <name evidence="5" type="ORF">EVG20_g8783</name>
</gene>
<dbReference type="SUPFAM" id="SSF50630">
    <property type="entry name" value="Acid proteases"/>
    <property type="match status" value="1"/>
</dbReference>
<evidence type="ECO:0000256" key="3">
    <source>
        <dbReference type="SAM" id="Phobius"/>
    </source>
</evidence>
<feature type="transmembrane region" description="Helical" evidence="3">
    <location>
        <begin position="625"/>
        <end position="652"/>
    </location>
</feature>
<dbReference type="PROSITE" id="PS51767">
    <property type="entry name" value="PEPTIDASE_A1"/>
    <property type="match status" value="1"/>
</dbReference>
<keyword evidence="3" id="KW-0812">Transmembrane</keyword>
<dbReference type="InterPro" id="IPR021109">
    <property type="entry name" value="Peptidase_aspartic_dom_sf"/>
</dbReference>
<dbReference type="AlphaFoldDB" id="A0A4Y9Y4U1"/>
<keyword evidence="3" id="KW-1133">Transmembrane helix</keyword>
<organism evidence="5 6">
    <name type="scientific">Dentipellis fragilis</name>
    <dbReference type="NCBI Taxonomy" id="205917"/>
    <lineage>
        <taxon>Eukaryota</taxon>
        <taxon>Fungi</taxon>
        <taxon>Dikarya</taxon>
        <taxon>Basidiomycota</taxon>
        <taxon>Agaricomycotina</taxon>
        <taxon>Agaricomycetes</taxon>
        <taxon>Russulales</taxon>
        <taxon>Hericiaceae</taxon>
        <taxon>Dentipellis</taxon>
    </lineage>
</organism>
<comment type="similarity">
    <text evidence="1">Belongs to the peptidase A1 family.</text>
</comment>
<evidence type="ECO:0000256" key="1">
    <source>
        <dbReference type="ARBA" id="ARBA00007447"/>
    </source>
</evidence>
<dbReference type="CDD" id="cd05471">
    <property type="entry name" value="pepsin_like"/>
    <property type="match status" value="1"/>
</dbReference>
<feature type="compositionally biased region" description="Low complexity" evidence="2">
    <location>
        <begin position="584"/>
        <end position="593"/>
    </location>
</feature>
<keyword evidence="3" id="KW-0472">Membrane</keyword>
<keyword evidence="6" id="KW-1185">Reference proteome</keyword>
<protein>
    <recommendedName>
        <fullName evidence="4">Peptidase A1 domain-containing protein</fullName>
    </recommendedName>
</protein>
<dbReference type="InterPro" id="IPR001461">
    <property type="entry name" value="Aspartic_peptidase_A1"/>
</dbReference>
<dbReference type="GO" id="GO:0006508">
    <property type="term" value="P:proteolysis"/>
    <property type="evidence" value="ECO:0007669"/>
    <property type="project" value="InterPro"/>
</dbReference>
<dbReference type="OrthoDB" id="771136at2759"/>
<proteinExistence type="inferred from homology"/>
<reference evidence="5 6" key="1">
    <citation type="submission" date="2019-02" db="EMBL/GenBank/DDBJ databases">
        <title>Genome sequencing of the rare red list fungi Dentipellis fragilis.</title>
        <authorList>
            <person name="Buettner E."/>
            <person name="Kellner H."/>
        </authorList>
    </citation>
    <scope>NUCLEOTIDE SEQUENCE [LARGE SCALE GENOMIC DNA]</scope>
    <source>
        <strain evidence="5 6">DSM 105465</strain>
    </source>
</reference>
<feature type="region of interest" description="Disordered" evidence="2">
    <location>
        <begin position="575"/>
        <end position="613"/>
    </location>
</feature>
<dbReference type="PRINTS" id="PR00792">
    <property type="entry name" value="PEPSIN"/>
</dbReference>
<sequence>MLATTTFRHAHLQGPGFPTGVDQIATRMLIRACIGLAAADNLIRPGQSSTQAPRAWIIRPTSASTGPARCTCSAERSVTIWVAMLVDWHSTFVCAVYRRHAHHTLVWISDIPVPQNAGRRSRKQHLSLFLVFLFSFSPCRHYEGPRVHVPVACVADGPAFLGKQASCRGEARYPVVRWCEDRQAEQRRQCIVHGKHHDRRCRSRAPESQVQIDTGSTDLWVAPLSPLKDFKNGPARANNVTETYGSGSASGPILTSSFSWGTYSVENQAFVNATSSTVFNETLFPRGARGILGLGFGDVNGTIVTTAFSLLENNTDAGLNPIANIFKQHPDVSNFISIFLGRSDDLEASSEGALTIGEYLAGYENISKSPKIPVFSVPGQDSSLRWSVLLDKVTVNGKSISLKSQVKGVPKSKSLVVTDSGAQDAVVPAWLSEAIYSSAPGAFLSTELNSWIIPCNYTPDVRFTFGNQEVIIHPLDLNTIAERDKPSDPVICGGAYTPNNLGAGFSDFDMLLGDGFLRNVYTLFDYGNVTSAGDVVEDPYINILPLTNVKNALDDFNRSRKNALSQLPAEQSLADSRKQFGGNSTSSSSSSSSSDDKDTDSIVGAVTSDSDNSDWSTLLDRIDHWGPVVVGLLAGNVVIGIILCFIGLAVCIRRGRTAGPTRSVNPSYTPVQFREEVPRAEDEVYPGKYRD</sequence>
<feature type="domain" description="Peptidase A1" evidence="4">
    <location>
        <begin position="195"/>
        <end position="534"/>
    </location>
</feature>
<dbReference type="GO" id="GO:0004190">
    <property type="term" value="F:aspartic-type endopeptidase activity"/>
    <property type="evidence" value="ECO:0007669"/>
    <property type="project" value="InterPro"/>
</dbReference>
<dbReference type="Proteomes" id="UP000298327">
    <property type="component" value="Unassembled WGS sequence"/>
</dbReference>
<dbReference type="Pfam" id="PF00026">
    <property type="entry name" value="Asp"/>
    <property type="match status" value="1"/>
</dbReference>
<comment type="caution">
    <text evidence="5">The sequence shown here is derived from an EMBL/GenBank/DDBJ whole genome shotgun (WGS) entry which is preliminary data.</text>
</comment>
<name>A0A4Y9Y4U1_9AGAM</name>
<evidence type="ECO:0000259" key="4">
    <source>
        <dbReference type="PROSITE" id="PS51767"/>
    </source>
</evidence>
<dbReference type="Gene3D" id="2.40.70.10">
    <property type="entry name" value="Acid Proteases"/>
    <property type="match status" value="2"/>
</dbReference>
<evidence type="ECO:0000313" key="5">
    <source>
        <dbReference type="EMBL" id="TFY56813.1"/>
    </source>
</evidence>
<dbReference type="PANTHER" id="PTHR47966:SF51">
    <property type="entry name" value="BETA-SITE APP-CLEAVING ENZYME, ISOFORM A-RELATED"/>
    <property type="match status" value="1"/>
</dbReference>
<dbReference type="InterPro" id="IPR034164">
    <property type="entry name" value="Pepsin-like_dom"/>
</dbReference>
<evidence type="ECO:0000313" key="6">
    <source>
        <dbReference type="Proteomes" id="UP000298327"/>
    </source>
</evidence>